<name>A0A9J5W6R5_SOLCO</name>
<dbReference type="Proteomes" id="UP000824120">
    <property type="component" value="Chromosome 12"/>
</dbReference>
<accession>A0A9J5W6R5</accession>
<dbReference type="GO" id="GO:0003824">
    <property type="term" value="F:catalytic activity"/>
    <property type="evidence" value="ECO:0007669"/>
    <property type="project" value="InterPro"/>
</dbReference>
<dbReference type="AlphaFoldDB" id="A0A9J5W6R5"/>
<evidence type="ECO:0000313" key="3">
    <source>
        <dbReference type="Proteomes" id="UP000824120"/>
    </source>
</evidence>
<comment type="caution">
    <text evidence="2">The sequence shown here is derived from an EMBL/GenBank/DDBJ whole genome shotgun (WGS) entry which is preliminary data.</text>
</comment>
<dbReference type="SUPFAM" id="SSF56219">
    <property type="entry name" value="DNase I-like"/>
    <property type="match status" value="1"/>
</dbReference>
<gene>
    <name evidence="2" type="ORF">H5410_060662</name>
</gene>
<proteinExistence type="predicted"/>
<dbReference type="PANTHER" id="PTHR33710:SF79">
    <property type="entry name" value="OS06G0205337 PROTEIN"/>
    <property type="match status" value="1"/>
</dbReference>
<feature type="domain" description="Endonuclease/exonuclease/phosphatase" evidence="1">
    <location>
        <begin position="8"/>
        <end position="125"/>
    </location>
</feature>
<dbReference type="InterPro" id="IPR005135">
    <property type="entry name" value="Endo/exonuclease/phosphatase"/>
</dbReference>
<protein>
    <recommendedName>
        <fullName evidence="1">Endonuclease/exonuclease/phosphatase domain-containing protein</fullName>
    </recommendedName>
</protein>
<dbReference type="Gene3D" id="3.60.10.10">
    <property type="entry name" value="Endonuclease/exonuclease/phosphatase"/>
    <property type="match status" value="1"/>
</dbReference>
<reference evidence="2 3" key="1">
    <citation type="submission" date="2020-09" db="EMBL/GenBank/DDBJ databases">
        <title>De no assembly of potato wild relative species, Solanum commersonii.</title>
        <authorList>
            <person name="Cho K."/>
        </authorList>
    </citation>
    <scope>NUCLEOTIDE SEQUENCE [LARGE SCALE GENOMIC DNA]</scope>
    <source>
        <strain evidence="2">LZ3.2</strain>
        <tissue evidence="2">Leaf</tissue>
    </source>
</reference>
<dbReference type="PANTHER" id="PTHR33710">
    <property type="entry name" value="BNAC02G09200D PROTEIN"/>
    <property type="match status" value="1"/>
</dbReference>
<sequence length="140" mass="16296">MIITTVYARCNTLDRLELWEDLEEESCNIDLPWVVGGDFNVIMDTPENMGGLLVMQHEIMDFAQCINTYVLTELKFTGSKYAWWNGRIKDDCIFKRLDRVFGNQEFMNQFPVFEVQHLIREGSDHAPVQVTCNVSPERVN</sequence>
<dbReference type="Pfam" id="PF03372">
    <property type="entry name" value="Exo_endo_phos"/>
    <property type="match status" value="1"/>
</dbReference>
<organism evidence="2 3">
    <name type="scientific">Solanum commersonii</name>
    <name type="common">Commerson's wild potato</name>
    <name type="synonym">Commerson's nightshade</name>
    <dbReference type="NCBI Taxonomy" id="4109"/>
    <lineage>
        <taxon>Eukaryota</taxon>
        <taxon>Viridiplantae</taxon>
        <taxon>Streptophyta</taxon>
        <taxon>Embryophyta</taxon>
        <taxon>Tracheophyta</taxon>
        <taxon>Spermatophyta</taxon>
        <taxon>Magnoliopsida</taxon>
        <taxon>eudicotyledons</taxon>
        <taxon>Gunneridae</taxon>
        <taxon>Pentapetalae</taxon>
        <taxon>asterids</taxon>
        <taxon>lamiids</taxon>
        <taxon>Solanales</taxon>
        <taxon>Solanaceae</taxon>
        <taxon>Solanoideae</taxon>
        <taxon>Solaneae</taxon>
        <taxon>Solanum</taxon>
    </lineage>
</organism>
<dbReference type="OrthoDB" id="1932741at2759"/>
<evidence type="ECO:0000313" key="2">
    <source>
        <dbReference type="EMBL" id="KAG5570896.1"/>
    </source>
</evidence>
<dbReference type="EMBL" id="JACXVP010000012">
    <property type="protein sequence ID" value="KAG5570896.1"/>
    <property type="molecule type" value="Genomic_DNA"/>
</dbReference>
<evidence type="ECO:0000259" key="1">
    <source>
        <dbReference type="Pfam" id="PF03372"/>
    </source>
</evidence>
<dbReference type="InterPro" id="IPR036691">
    <property type="entry name" value="Endo/exonu/phosph_ase_sf"/>
</dbReference>
<keyword evidence="3" id="KW-1185">Reference proteome</keyword>